<dbReference type="RefSeq" id="WP_250422595.1">
    <property type="nucleotide sequence ID" value="NZ_JAJKBJ010000018.1"/>
</dbReference>
<feature type="transmembrane region" description="Helical" evidence="1">
    <location>
        <begin position="20"/>
        <end position="44"/>
    </location>
</feature>
<name>A0A9X2D231_9GAMM</name>
<evidence type="ECO:0000313" key="2">
    <source>
        <dbReference type="EMBL" id="MCL9685061.1"/>
    </source>
</evidence>
<comment type="caution">
    <text evidence="2">The sequence shown here is derived from an EMBL/GenBank/DDBJ whole genome shotgun (WGS) entry which is preliminary data.</text>
</comment>
<gene>
    <name evidence="2" type="ORF">LOX96_13215</name>
</gene>
<evidence type="ECO:0000256" key="1">
    <source>
        <dbReference type="SAM" id="Phobius"/>
    </source>
</evidence>
<keyword evidence="1" id="KW-0472">Membrane</keyword>
<dbReference type="EMBL" id="JAJKBJ010000018">
    <property type="protein sequence ID" value="MCL9685061.1"/>
    <property type="molecule type" value="Genomic_DNA"/>
</dbReference>
<keyword evidence="1" id="KW-0812">Transmembrane</keyword>
<organism evidence="2 3">
    <name type="scientific">Legionella maioricensis</name>
    <dbReference type="NCBI Taxonomy" id="2896528"/>
    <lineage>
        <taxon>Bacteria</taxon>
        <taxon>Pseudomonadati</taxon>
        <taxon>Pseudomonadota</taxon>
        <taxon>Gammaproteobacteria</taxon>
        <taxon>Legionellales</taxon>
        <taxon>Legionellaceae</taxon>
        <taxon>Legionella</taxon>
    </lineage>
</organism>
<keyword evidence="3" id="KW-1185">Reference proteome</keyword>
<dbReference type="Proteomes" id="UP001139721">
    <property type="component" value="Unassembled WGS sequence"/>
</dbReference>
<proteinExistence type="predicted"/>
<protein>
    <submittedName>
        <fullName evidence="2">Uncharacterized protein</fullName>
    </submittedName>
</protein>
<sequence>MDTIFVPFYINSTCLYEAALIIFFTYLLLLCITELMTYFCRLFLKKKELSFTPNTIIVFLTALGLYFMKPFIFSG</sequence>
<evidence type="ECO:0000313" key="3">
    <source>
        <dbReference type="Proteomes" id="UP001139721"/>
    </source>
</evidence>
<dbReference type="AlphaFoldDB" id="A0A9X2D231"/>
<accession>A0A9X2D231</accession>
<reference evidence="2" key="1">
    <citation type="submission" date="2021-11" db="EMBL/GenBank/DDBJ databases">
        <title>Legionella maioricencis sp. nov., a new species isolated from hot water samples in Mallorca.</title>
        <authorList>
            <person name="Crespi S."/>
            <person name="Drasar V."/>
            <person name="Salva-Serra F."/>
            <person name="Jaen-Luchoro D."/>
            <person name="Pineiro-Iglesias B."/>
            <person name="Aliaga F."/>
            <person name="Fernandez-Juarez V."/>
            <person name="Coll G."/>
            <person name="Moore E.R.B."/>
            <person name="Bennasar-Figueras A."/>
        </authorList>
    </citation>
    <scope>NUCLEOTIDE SEQUENCE</scope>
    <source>
        <strain evidence="2">HCPI-6</strain>
    </source>
</reference>
<feature type="transmembrane region" description="Helical" evidence="1">
    <location>
        <begin position="56"/>
        <end position="73"/>
    </location>
</feature>
<keyword evidence="1" id="KW-1133">Transmembrane helix</keyword>